<dbReference type="InterPro" id="IPR001680">
    <property type="entry name" value="WD40_rpt"/>
</dbReference>
<organism evidence="11">
    <name type="scientific">Notodromas monacha</name>
    <dbReference type="NCBI Taxonomy" id="399045"/>
    <lineage>
        <taxon>Eukaryota</taxon>
        <taxon>Metazoa</taxon>
        <taxon>Ecdysozoa</taxon>
        <taxon>Arthropoda</taxon>
        <taxon>Crustacea</taxon>
        <taxon>Oligostraca</taxon>
        <taxon>Ostracoda</taxon>
        <taxon>Podocopa</taxon>
        <taxon>Podocopida</taxon>
        <taxon>Cypridocopina</taxon>
        <taxon>Cypridoidea</taxon>
        <taxon>Cyprididae</taxon>
        <taxon>Notodromas</taxon>
    </lineage>
</organism>
<dbReference type="Pfam" id="PF21289">
    <property type="entry name" value="EDC4_C"/>
    <property type="match status" value="1"/>
</dbReference>
<keyword evidence="12" id="KW-1185">Reference proteome</keyword>
<dbReference type="GO" id="GO:0031087">
    <property type="term" value="P:deadenylation-independent decapping of nuclear-transcribed mRNA"/>
    <property type="evidence" value="ECO:0007669"/>
    <property type="project" value="InterPro"/>
</dbReference>
<dbReference type="InterPro" id="IPR036322">
    <property type="entry name" value="WD40_repeat_dom_sf"/>
</dbReference>
<keyword evidence="5" id="KW-0677">Repeat</keyword>
<keyword evidence="4 7" id="KW-0853">WD repeat</keyword>
<feature type="domain" description="Enhancer of mRNA-decapping protein 4 C-terminal" evidence="10">
    <location>
        <begin position="922"/>
        <end position="1031"/>
    </location>
</feature>
<comment type="subcellular location">
    <subcellularLocation>
        <location evidence="1">Cytoplasm</location>
        <location evidence="1">P-body</location>
    </subcellularLocation>
</comment>
<dbReference type="PANTHER" id="PTHR15598:SF5">
    <property type="entry name" value="ENHANCER OF MRNA-DECAPPING PROTEIN 4"/>
    <property type="match status" value="1"/>
</dbReference>
<reference evidence="11" key="1">
    <citation type="submission" date="2020-11" db="EMBL/GenBank/DDBJ databases">
        <authorList>
            <person name="Tran Van P."/>
        </authorList>
    </citation>
    <scope>NUCLEOTIDE SEQUENCE</scope>
</reference>
<evidence type="ECO:0000256" key="2">
    <source>
        <dbReference type="ARBA" id="ARBA00009639"/>
    </source>
</evidence>
<dbReference type="Proteomes" id="UP000678499">
    <property type="component" value="Unassembled WGS sequence"/>
</dbReference>
<evidence type="ECO:0008006" key="13">
    <source>
        <dbReference type="Google" id="ProtNLM"/>
    </source>
</evidence>
<dbReference type="SMART" id="SM00320">
    <property type="entry name" value="WD40"/>
    <property type="match status" value="3"/>
</dbReference>
<keyword evidence="3" id="KW-0963">Cytoplasm</keyword>
<dbReference type="Pfam" id="PF16529">
    <property type="entry name" value="Ge1_WD40"/>
    <property type="match status" value="1"/>
</dbReference>
<evidence type="ECO:0000256" key="5">
    <source>
        <dbReference type="ARBA" id="ARBA00022737"/>
    </source>
</evidence>
<evidence type="ECO:0000256" key="8">
    <source>
        <dbReference type="SAM" id="Coils"/>
    </source>
</evidence>
<name>A0A7R9BCF4_9CRUS</name>
<evidence type="ECO:0000256" key="3">
    <source>
        <dbReference type="ARBA" id="ARBA00022490"/>
    </source>
</evidence>
<sequence>MRPKPKPRRGEPASHPQRISFDVSNSVPVYSNDVIIDINAGAHTAGSSNVRAKCFVNHSWDTKVYVGSQIALDCSGNYLAYALDLDGDKPGAVRVTDLLSGGRGLVRDIRGPVKELDFSSTSNCLLLAAVDAYGDLYVYNVSKNERDLSLHPVLNVTRDHIFSVSEFHRVSWCALPGCSSKERVLCAQPDTKFPADASTMLLVTHDDEVQIWDARAVSARYGSSPRGLEKLIVAMDNLRKSARNAVDKYVGFCSLPKHEGNVLQAVFSSDGTMVATASQDGKVRFFSVSCDSVLPRHEWIPHDNRSLSCLLFLDDPLNSESIWNLALTGAEDNRELKLWRCQDLSCLQVITFVPPPSLDCWFKVEMDPKAKHIVMSDIHRRTLYALDLYHDDCEENPQSRICAVSELPLAAPYLSFKIRRAISTSRMVNPSGFDQDSECEESLAKEVNIKRDNETLNSRKESVDERTVSLKLFAVEPKGIQECTIEYSIGFSELDRLSHHDESIAQDTLPELQLEVNGHETDDGLNNKSVITPPQQPKEINRIMNVDDGVDGRHSITTGRIDEDSHDEVQGSFSREIGTRLRNRAFAESSSLDETLRSLKNILKELKDEKKAERNEKEALKEDMGILRAEVLNLRSLMNSRLQTPVGTSSTGQASDFDMRALDLLSEVHTMSGVAVQKLNDVSFDRSHLDAIASAAARNVGDQFSARFSEILNPAAREIADSVKQTLRSELKKDVSGILQQVKKLNEVAGQSPVSEAVARSLGVALGGPVSKYLDATVANSVSPCLERLAKQLDKSLKDCVSQFGELSREVSEKLRLETESSVAELKSSVESSNNEHDKCCCFCSNSPTGASSAILSQEVSRATSLAIQQAMLQLKEDLAKTVSKEMKKVISEESMMRARNAAGTPGLSTAPKPPAVESFLSLLSTGRIKDAFQMVLSAGDLSLLNKLMEWPGLPEVVNSIYLDSTLLLALIQQSSVSLGTFTEKKLEVLNLALVSLDCTDTLVQEKGYEVLRAADERLNAFAKLNRSQANVVRMVRTTLNSQFTKLRTDRGGLRSRTTSAASMRLDASS</sequence>
<comment type="similarity">
    <text evidence="2">Belongs to the WD repeat EDC4 family.</text>
</comment>
<proteinExistence type="inferred from homology"/>
<evidence type="ECO:0000313" key="12">
    <source>
        <dbReference type="Proteomes" id="UP000678499"/>
    </source>
</evidence>
<accession>A0A7R9BCF4</accession>
<evidence type="ECO:0000256" key="1">
    <source>
        <dbReference type="ARBA" id="ARBA00004201"/>
    </source>
</evidence>
<dbReference type="GO" id="GO:0000932">
    <property type="term" value="C:P-body"/>
    <property type="evidence" value="ECO:0007669"/>
    <property type="project" value="UniProtKB-SubCell"/>
</dbReference>
<dbReference type="OrthoDB" id="21128at2759"/>
<evidence type="ECO:0000256" key="7">
    <source>
        <dbReference type="PROSITE-ProRule" id="PRU00221"/>
    </source>
</evidence>
<gene>
    <name evidence="11" type="ORF">NMOB1V02_LOCUS461</name>
</gene>
<dbReference type="PANTHER" id="PTHR15598">
    <property type="entry name" value="ENHANCER OF MRNA-DECAPPING PROTEIN 4"/>
    <property type="match status" value="1"/>
</dbReference>
<dbReference type="Gene3D" id="1.10.220.100">
    <property type="entry name" value="conserved c-terminal region of ge- 1"/>
    <property type="match status" value="1"/>
</dbReference>
<evidence type="ECO:0000313" key="11">
    <source>
        <dbReference type="EMBL" id="CAD7272532.1"/>
    </source>
</evidence>
<dbReference type="PROSITE" id="PS50082">
    <property type="entry name" value="WD_REPEATS_2"/>
    <property type="match status" value="1"/>
</dbReference>
<dbReference type="InterPro" id="IPR049404">
    <property type="entry name" value="EDC4_C"/>
</dbReference>
<feature type="coiled-coil region" evidence="8">
    <location>
        <begin position="589"/>
        <end position="630"/>
    </location>
</feature>
<dbReference type="EMBL" id="CAJPEX010000040">
    <property type="protein sequence ID" value="CAG0912684.1"/>
    <property type="molecule type" value="Genomic_DNA"/>
</dbReference>
<evidence type="ECO:0000259" key="9">
    <source>
        <dbReference type="Pfam" id="PF16529"/>
    </source>
</evidence>
<protein>
    <recommendedName>
        <fullName evidence="13">Enhancer of mRNA-decapping protein 4</fullName>
    </recommendedName>
</protein>
<evidence type="ECO:0000256" key="6">
    <source>
        <dbReference type="ARBA" id="ARBA00023054"/>
    </source>
</evidence>
<dbReference type="EMBL" id="OA882077">
    <property type="protein sequence ID" value="CAD7272532.1"/>
    <property type="molecule type" value="Genomic_DNA"/>
</dbReference>
<keyword evidence="6 8" id="KW-0175">Coiled coil</keyword>
<dbReference type="InterPro" id="IPR044938">
    <property type="entry name" value="EDC4_C_sf"/>
</dbReference>
<feature type="domain" description="Enhancer of mRNA-decapping protein 4 WD40 repeat region" evidence="9">
    <location>
        <begin position="46"/>
        <end position="391"/>
    </location>
</feature>
<dbReference type="SUPFAM" id="SSF50978">
    <property type="entry name" value="WD40 repeat-like"/>
    <property type="match status" value="1"/>
</dbReference>
<dbReference type="AlphaFoldDB" id="A0A7R9BCF4"/>
<feature type="repeat" description="WD" evidence="7">
    <location>
        <begin position="255"/>
        <end position="289"/>
    </location>
</feature>
<evidence type="ECO:0000256" key="4">
    <source>
        <dbReference type="ARBA" id="ARBA00022574"/>
    </source>
</evidence>
<dbReference type="InterPro" id="IPR045152">
    <property type="entry name" value="EDC4-like"/>
</dbReference>
<dbReference type="InterPro" id="IPR015943">
    <property type="entry name" value="WD40/YVTN_repeat-like_dom_sf"/>
</dbReference>
<evidence type="ECO:0000259" key="10">
    <source>
        <dbReference type="Pfam" id="PF21289"/>
    </source>
</evidence>
<dbReference type="InterPro" id="IPR032401">
    <property type="entry name" value="EDC4_WD40"/>
</dbReference>
<dbReference type="Gene3D" id="2.130.10.10">
    <property type="entry name" value="YVTN repeat-like/Quinoprotein amine dehydrogenase"/>
    <property type="match status" value="1"/>
</dbReference>